<dbReference type="STRING" id="1447875.A0A2B7YBT1"/>
<feature type="domain" description="C2H2-type" evidence="2">
    <location>
        <begin position="283"/>
        <end position="306"/>
    </location>
</feature>
<feature type="compositionally biased region" description="Basic residues" evidence="1">
    <location>
        <begin position="342"/>
        <end position="353"/>
    </location>
</feature>
<feature type="compositionally biased region" description="Polar residues" evidence="1">
    <location>
        <begin position="210"/>
        <end position="229"/>
    </location>
</feature>
<feature type="region of interest" description="Disordered" evidence="1">
    <location>
        <begin position="326"/>
        <end position="386"/>
    </location>
</feature>
<evidence type="ECO:0000256" key="1">
    <source>
        <dbReference type="SAM" id="MobiDB-lite"/>
    </source>
</evidence>
<organism evidence="3 4">
    <name type="scientific">Helicocarpus griseus UAMH5409</name>
    <dbReference type="NCBI Taxonomy" id="1447875"/>
    <lineage>
        <taxon>Eukaryota</taxon>
        <taxon>Fungi</taxon>
        <taxon>Dikarya</taxon>
        <taxon>Ascomycota</taxon>
        <taxon>Pezizomycotina</taxon>
        <taxon>Eurotiomycetes</taxon>
        <taxon>Eurotiomycetidae</taxon>
        <taxon>Onygenales</taxon>
        <taxon>Ajellomycetaceae</taxon>
        <taxon>Helicocarpus</taxon>
    </lineage>
</organism>
<evidence type="ECO:0000259" key="2">
    <source>
        <dbReference type="SMART" id="SM00355"/>
    </source>
</evidence>
<accession>A0A2B7YBT1</accession>
<reference evidence="3 4" key="1">
    <citation type="submission" date="2017-10" db="EMBL/GenBank/DDBJ databases">
        <title>Comparative genomics in systemic dimorphic fungi from Ajellomycetaceae.</title>
        <authorList>
            <person name="Munoz J.F."/>
            <person name="Mcewen J.G."/>
            <person name="Clay O.K."/>
            <person name="Cuomo C.A."/>
        </authorList>
    </citation>
    <scope>NUCLEOTIDE SEQUENCE [LARGE SCALE GENOMIC DNA]</scope>
    <source>
        <strain evidence="3 4">UAMH5409</strain>
    </source>
</reference>
<proteinExistence type="predicted"/>
<feature type="domain" description="C2H2-type" evidence="2">
    <location>
        <begin position="398"/>
        <end position="420"/>
    </location>
</feature>
<dbReference type="AlphaFoldDB" id="A0A2B7YBT1"/>
<dbReference type="SMART" id="SM00355">
    <property type="entry name" value="ZnF_C2H2"/>
    <property type="match status" value="2"/>
</dbReference>
<feature type="compositionally biased region" description="Low complexity" evidence="1">
    <location>
        <begin position="50"/>
        <end position="59"/>
    </location>
</feature>
<dbReference type="InterPro" id="IPR013087">
    <property type="entry name" value="Znf_C2H2_type"/>
</dbReference>
<evidence type="ECO:0000313" key="3">
    <source>
        <dbReference type="EMBL" id="PGH18549.1"/>
    </source>
</evidence>
<dbReference type="Proteomes" id="UP000223968">
    <property type="component" value="Unassembled WGS sequence"/>
</dbReference>
<feature type="compositionally biased region" description="Pro residues" evidence="1">
    <location>
        <begin position="364"/>
        <end position="373"/>
    </location>
</feature>
<feature type="region of interest" description="Disordered" evidence="1">
    <location>
        <begin position="1"/>
        <end position="76"/>
    </location>
</feature>
<feature type="region of interest" description="Disordered" evidence="1">
    <location>
        <begin position="210"/>
        <end position="235"/>
    </location>
</feature>
<dbReference type="EMBL" id="PDNB01000003">
    <property type="protein sequence ID" value="PGH18549.1"/>
    <property type="molecule type" value="Genomic_DNA"/>
</dbReference>
<sequence>MDHESRSPHIKWKQYSSEEFKKKSPYSEAGAGVITQPDSHVSEPLLQNVSTSGSNSSTTLKGTEPSLRKSMQPPGRSPMERLHPPIIPHPINGSSGFRDSTSLSHAADVNENHFSSIPLAPEPPPYRNTSMKLKRMKGPLRTPYHEKLPTYSINSATQIQSQTESVKQKTRTSFISSLSASIKQALFRFPLRKKEETKDEDTETEILYNDTNFRGQDLPESSHTRNGTGVRSPLSWSRLGTKETRRLTSNPPISILSNASSCYGKPRLPLSILTTPLTALEKFQCTFCLLQCAGKTDWLRHEQIYHLEDLENFHRPYEHNTSLTSHILDETASSRSNSSKGKSPRRLLRKSISRLRSSASLSPSPIPPTPPPQSTHSLLSDSNYSNPLSERPQTNIFWNCGFCDQLLSSWDDRQTHLAAHFSAGQTMRMWDPMKSPFPWRKGAPEPMDAPPHWDLPSLLALQRPTLQDCINQIGTTAGEHEQCATTTTTAATAAVGADTCNECRVPHPSLAHFDLWHQPRNTYTCPKISGFTNLAAYFDEEEDEEGGEGIVDWCRACDERVERARGYMDREARVRHLWEVHGFGDCVGWENCSSEAQFILHLANAHAVNIEFIRGLVRRCRREGCAPADLVGEEP</sequence>
<evidence type="ECO:0000313" key="4">
    <source>
        <dbReference type="Proteomes" id="UP000223968"/>
    </source>
</evidence>
<protein>
    <recommendedName>
        <fullName evidence="2">C2H2-type domain-containing protein</fullName>
    </recommendedName>
</protein>
<gene>
    <name evidence="3" type="ORF">AJ79_00328</name>
</gene>
<feature type="compositionally biased region" description="Low complexity" evidence="1">
    <location>
        <begin position="354"/>
        <end position="363"/>
    </location>
</feature>
<keyword evidence="4" id="KW-1185">Reference proteome</keyword>
<name>A0A2B7YBT1_9EURO</name>
<dbReference type="OrthoDB" id="4191915at2759"/>
<comment type="caution">
    <text evidence="3">The sequence shown here is derived from an EMBL/GenBank/DDBJ whole genome shotgun (WGS) entry which is preliminary data.</text>
</comment>